<dbReference type="OrthoDB" id="7784409at2"/>
<evidence type="ECO:0000313" key="7">
    <source>
        <dbReference type="EMBL" id="RVT40775.1"/>
    </source>
</evidence>
<dbReference type="GO" id="GO:0009306">
    <property type="term" value="P:protein secretion"/>
    <property type="evidence" value="ECO:0007669"/>
    <property type="project" value="InterPro"/>
</dbReference>
<dbReference type="EMBL" id="RZUL01000003">
    <property type="protein sequence ID" value="RVT40775.1"/>
    <property type="molecule type" value="Genomic_DNA"/>
</dbReference>
<name>A0A437J6I2_9SPHN</name>
<organism evidence="7 8">
    <name type="scientific">Sphingobium algorifonticola</name>
    <dbReference type="NCBI Taxonomy" id="2008318"/>
    <lineage>
        <taxon>Bacteria</taxon>
        <taxon>Pseudomonadati</taxon>
        <taxon>Pseudomonadota</taxon>
        <taxon>Alphaproteobacteria</taxon>
        <taxon>Sphingomonadales</taxon>
        <taxon>Sphingomonadaceae</taxon>
        <taxon>Sphingobium</taxon>
    </lineage>
</organism>
<evidence type="ECO:0000256" key="2">
    <source>
        <dbReference type="ARBA" id="ARBA00022692"/>
    </source>
</evidence>
<keyword evidence="4 5" id="KW-0472">Membrane</keyword>
<dbReference type="GO" id="GO:0097347">
    <property type="term" value="C:TAM protein secretion complex"/>
    <property type="evidence" value="ECO:0007669"/>
    <property type="project" value="TreeGrafter"/>
</dbReference>
<keyword evidence="8" id="KW-1185">Reference proteome</keyword>
<dbReference type="GO" id="GO:0005886">
    <property type="term" value="C:plasma membrane"/>
    <property type="evidence" value="ECO:0007669"/>
    <property type="project" value="InterPro"/>
</dbReference>
<feature type="transmembrane region" description="Helical" evidence="5">
    <location>
        <begin position="24"/>
        <end position="43"/>
    </location>
</feature>
<keyword evidence="2 5" id="KW-0812">Transmembrane</keyword>
<dbReference type="PANTHER" id="PTHR36985:SF1">
    <property type="entry name" value="TRANSLOCATION AND ASSEMBLY MODULE SUBUNIT TAMB"/>
    <property type="match status" value="1"/>
</dbReference>
<evidence type="ECO:0000256" key="3">
    <source>
        <dbReference type="ARBA" id="ARBA00022989"/>
    </source>
</evidence>
<gene>
    <name evidence="7" type="ORF">ENE74_09845</name>
</gene>
<evidence type="ECO:0000256" key="5">
    <source>
        <dbReference type="SAM" id="Phobius"/>
    </source>
</evidence>
<feature type="domain" description="Translocation and assembly module TamB C-terminal" evidence="6">
    <location>
        <begin position="1054"/>
        <end position="1391"/>
    </location>
</feature>
<dbReference type="Proteomes" id="UP000282977">
    <property type="component" value="Unassembled WGS sequence"/>
</dbReference>
<accession>A0A437J6I2</accession>
<dbReference type="RefSeq" id="WP_127690772.1">
    <property type="nucleotide sequence ID" value="NZ_RZUL01000003.1"/>
</dbReference>
<reference evidence="7 8" key="1">
    <citation type="submission" date="2019-01" db="EMBL/GenBank/DDBJ databases">
        <authorList>
            <person name="Chen W.-M."/>
        </authorList>
    </citation>
    <scope>NUCLEOTIDE SEQUENCE [LARGE SCALE GENOMIC DNA]</scope>
    <source>
        <strain evidence="7 8">TLA-22</strain>
    </source>
</reference>
<protein>
    <submittedName>
        <fullName evidence="7">Translocation/assembly module TamB</fullName>
    </submittedName>
</protein>
<evidence type="ECO:0000259" key="6">
    <source>
        <dbReference type="Pfam" id="PF04357"/>
    </source>
</evidence>
<sequence length="1392" mass="146709">MAQTDEPAVASVPPRKTGRRWQRWVSGIILTLVLAIAGAALWLDTSAGHRFLISRIERVAPESGLRIRVGAIEGSIYSKARLIDLRIYDPGGLFFSAPRVQLDWWPIAWLSNRLDIDRLIMPRATLHKLPALRPSRVQGPILPDFDIRLMQLRVERLTLAQAVTGRAQVATIEGDADIRAGRAVIDLSARVLDGADALLLALDSRPDDDRFDVDVTVNAPRGGVLGKMAGLTQDANLRVQGDGTWTRWNGTAIATLDKVPAISLRLGAQKGGYQLSGTVEGQAIAGNGLIQRLSAPKLDLTASGTLENRVIDGVLKVRSAAIDLTADGAIDLRNSGFDNLLIDAKLARPQALLKTMTGQDVFARVRLDGPIRTVGFEYLLSATRLAFGKTVLRDVKARGQGRRADGGPIILPVNLSARQLDGQGDMVAGIVRNFTLAGALQINGQTITSTPLQVRSDKLRGALVVLADLKTGRYDIGLTGDINGLVIPGLGIVDVRSKVQAVPGAGGGFSLRGQADARMRRLDNSFFRTLGGGLPRLRSALALGADGRLLLSGIKLDAPLLSLSANGYRRPDGTFHFEGGGNHQTYGPLTLVLDGRIDRPAVDLVLARPLDAAGLRAVAVKLLPDPIGYRFTAEGGSVLGPFSGNGTIALPAGGQTAINVERLAVAGAVARGTILPVTGGLDGRLDVTGAVAGFVGMKPVNGIQQITTELTATDARFDGPTAISVRRGKLTASLLLDPAGTSVDADITARGLLIGPMRINRMDAKAKLTDGKGKVTGGIVGQRGRLFDLKFDVDVAPDQIGLMLTGTLDRRPVAVSRRAILTRTDDGWRLAPTTIRYRGGSAQFAGRLGGEATEIEARLDKLPLAMLDLVYDELGLGGLATGTLSYAKPRDGVPTGEAHLRIRGLTRSGLALSSRPVDVGVNADLTATRLAARAIITAENKTIGRAQALLTPLGSGDLMQRIEGAPLFAQLRYNGTADTLWRLTGIEIIDLTGPAAIAADVRGTLANPVITGSIASDNATIDSPITGMRVSNIKTRGRFSGSRLVISSFAGTARGGGTVSGSGAFDFGGGKGVAMDLKMQADNATLLERDDIGATVTGPISITSDGIGGTIAGDVDMIRSRFTLGQAAAVAAIPELRVIEVNRRGEEFERAATTASWRLAIKARARNRLTVTGLGLDSEWRANLDIGGTVTAPAIQGTVDLVRGGYEFAGRRFDLTEGRIRFDGATPTDPTLNIEAEANINGINAAIRVTGTSLKPVISFTSVPALPEDELLSRLLFGTSITNLSAPEALQLAAAVTSLQGGGGGLDPINAVRKAAGLDRLRILPADPTQGQGTSVAAGKYLTRRTYVEIITDGQGYSATRIEYQVTRWLSLLSSVSTLGRQSANVRVSKDY</sequence>
<comment type="subcellular location">
    <subcellularLocation>
        <location evidence="1">Membrane</location>
        <topology evidence="1">Single-pass membrane protein</topology>
    </subcellularLocation>
</comment>
<proteinExistence type="predicted"/>
<dbReference type="InterPro" id="IPR007452">
    <property type="entry name" value="TamB_C"/>
</dbReference>
<evidence type="ECO:0000313" key="8">
    <source>
        <dbReference type="Proteomes" id="UP000282977"/>
    </source>
</evidence>
<comment type="caution">
    <text evidence="7">The sequence shown here is derived from an EMBL/GenBank/DDBJ whole genome shotgun (WGS) entry which is preliminary data.</text>
</comment>
<dbReference type="PANTHER" id="PTHR36985">
    <property type="entry name" value="TRANSLOCATION AND ASSEMBLY MODULE SUBUNIT TAMB"/>
    <property type="match status" value="1"/>
</dbReference>
<evidence type="ECO:0000256" key="4">
    <source>
        <dbReference type="ARBA" id="ARBA00023136"/>
    </source>
</evidence>
<dbReference type="Pfam" id="PF04357">
    <property type="entry name" value="TamB"/>
    <property type="match status" value="1"/>
</dbReference>
<evidence type="ECO:0000256" key="1">
    <source>
        <dbReference type="ARBA" id="ARBA00004167"/>
    </source>
</evidence>
<keyword evidence="3 5" id="KW-1133">Transmembrane helix</keyword>